<dbReference type="EMBL" id="JACHHJ010000001">
    <property type="protein sequence ID" value="MBB6449399.1"/>
    <property type="molecule type" value="Genomic_DNA"/>
</dbReference>
<evidence type="ECO:0000313" key="2">
    <source>
        <dbReference type="EMBL" id="MBB6449399.1"/>
    </source>
</evidence>
<accession>A0A841PKX7</accession>
<name>A0A841PKX7_9BACL</name>
<organism evidence="2 3">
    <name type="scientific">Geomicrobium halophilum</name>
    <dbReference type="NCBI Taxonomy" id="549000"/>
    <lineage>
        <taxon>Bacteria</taxon>
        <taxon>Bacillati</taxon>
        <taxon>Bacillota</taxon>
        <taxon>Bacilli</taxon>
        <taxon>Bacillales</taxon>
        <taxon>Geomicrobium</taxon>
    </lineage>
</organism>
<reference evidence="2 3" key="1">
    <citation type="submission" date="2020-08" db="EMBL/GenBank/DDBJ databases">
        <title>Genomic Encyclopedia of Type Strains, Phase IV (KMG-IV): sequencing the most valuable type-strain genomes for metagenomic binning, comparative biology and taxonomic classification.</title>
        <authorList>
            <person name="Goeker M."/>
        </authorList>
    </citation>
    <scope>NUCLEOTIDE SEQUENCE [LARGE SCALE GENOMIC DNA]</scope>
    <source>
        <strain evidence="2 3">DSM 21769</strain>
    </source>
</reference>
<proteinExistence type="predicted"/>
<dbReference type="RefSeq" id="WP_184403286.1">
    <property type="nucleotide sequence ID" value="NZ_JACHHJ010000001.1"/>
</dbReference>
<dbReference type="Proteomes" id="UP000568839">
    <property type="component" value="Unassembled WGS sequence"/>
</dbReference>
<dbReference type="Pfam" id="PF02620">
    <property type="entry name" value="YceD"/>
    <property type="match status" value="1"/>
</dbReference>
<evidence type="ECO:0000256" key="1">
    <source>
        <dbReference type="SAM" id="MobiDB-lite"/>
    </source>
</evidence>
<keyword evidence="3" id="KW-1185">Reference proteome</keyword>
<comment type="caution">
    <text evidence="2">The sequence shown here is derived from an EMBL/GenBank/DDBJ whole genome shotgun (WGS) entry which is preliminary data.</text>
</comment>
<sequence>MRWTIQQLLAIRSDNVEIDHHIDVSDLVERDKEMIDISKAHVRGRIEVDYPYARFHLSVQGTMTLPDSNTLADTEVPFDIVMTERFRLDGQEVPADDETLHLPENGYVDILPYIKEDILLAIPMRVRNDKAPNEGPAPQSGTDWSVVTAEEHEEQTEAEPKVDPRLADLAYYFKDEK</sequence>
<dbReference type="InterPro" id="IPR003772">
    <property type="entry name" value="YceD"/>
</dbReference>
<evidence type="ECO:0008006" key="4">
    <source>
        <dbReference type="Google" id="ProtNLM"/>
    </source>
</evidence>
<feature type="region of interest" description="Disordered" evidence="1">
    <location>
        <begin position="130"/>
        <end position="163"/>
    </location>
</feature>
<protein>
    <recommendedName>
        <fullName evidence="4">DUF177 domain-containing protein</fullName>
    </recommendedName>
</protein>
<evidence type="ECO:0000313" key="3">
    <source>
        <dbReference type="Proteomes" id="UP000568839"/>
    </source>
</evidence>
<gene>
    <name evidence="2" type="ORF">HNR44_001348</name>
</gene>
<dbReference type="AlphaFoldDB" id="A0A841PKX7"/>